<dbReference type="GO" id="GO:0016491">
    <property type="term" value="F:oxidoreductase activity"/>
    <property type="evidence" value="ECO:0007669"/>
    <property type="project" value="InterPro"/>
</dbReference>
<dbReference type="SUPFAM" id="SSF52833">
    <property type="entry name" value="Thioredoxin-like"/>
    <property type="match status" value="1"/>
</dbReference>
<reference evidence="3 4" key="1">
    <citation type="submission" date="2020-07" db="EMBL/GenBank/DDBJ databases">
        <authorList>
            <person name="Feng X."/>
        </authorList>
    </citation>
    <scope>NUCLEOTIDE SEQUENCE [LARGE SCALE GENOMIC DNA]</scope>
    <source>
        <strain evidence="3 4">JCM23202</strain>
    </source>
</reference>
<feature type="chain" id="PRO_5030759558" evidence="1">
    <location>
        <begin position="24"/>
        <end position="204"/>
    </location>
</feature>
<dbReference type="AlphaFoldDB" id="A0A7X1B578"/>
<protein>
    <submittedName>
        <fullName evidence="3">Thioredoxin family protein</fullName>
    </submittedName>
</protein>
<dbReference type="InterPro" id="IPR013740">
    <property type="entry name" value="Redoxin"/>
</dbReference>
<dbReference type="InterPro" id="IPR013766">
    <property type="entry name" value="Thioredoxin_domain"/>
</dbReference>
<organism evidence="3 4">
    <name type="scientific">Pelagicoccus albus</name>
    <dbReference type="NCBI Taxonomy" id="415222"/>
    <lineage>
        <taxon>Bacteria</taxon>
        <taxon>Pseudomonadati</taxon>
        <taxon>Verrucomicrobiota</taxon>
        <taxon>Opitutia</taxon>
        <taxon>Puniceicoccales</taxon>
        <taxon>Pelagicoccaceae</taxon>
        <taxon>Pelagicoccus</taxon>
    </lineage>
</organism>
<keyword evidence="4" id="KW-1185">Reference proteome</keyword>
<dbReference type="PANTHER" id="PTHR43640:SF1">
    <property type="entry name" value="THIOREDOXIN-DEPENDENT PEROXIREDOXIN"/>
    <property type="match status" value="1"/>
</dbReference>
<proteinExistence type="predicted"/>
<dbReference type="Proteomes" id="UP000526501">
    <property type="component" value="Unassembled WGS sequence"/>
</dbReference>
<sequence length="204" mass="21418">MTLIQRLVSCVAATLLFAGSLSAAQVGASAPAFSLVDTQGNEHSLSDFEGKVVVLEWTNFGCPFVKKHYNSGNMQGLQEHATGKDVVWLSICSSAPGKQGNMSSEEWSSALEEKGSKATAVLIDESGEVGRAYGAKATPHMFVIDESGTLVYDGAIDSIASASPSDIEKAENYVKSALASLFAGEPIETAKAKPYGCGIKYAQN</sequence>
<comment type="caution">
    <text evidence="3">The sequence shown here is derived from an EMBL/GenBank/DDBJ whole genome shotgun (WGS) entry which is preliminary data.</text>
</comment>
<dbReference type="InterPro" id="IPR036249">
    <property type="entry name" value="Thioredoxin-like_sf"/>
</dbReference>
<dbReference type="InterPro" id="IPR047262">
    <property type="entry name" value="PRX-like1"/>
</dbReference>
<accession>A0A7X1B578</accession>
<dbReference type="CDD" id="cd02969">
    <property type="entry name" value="PRX_like1"/>
    <property type="match status" value="1"/>
</dbReference>
<evidence type="ECO:0000313" key="3">
    <source>
        <dbReference type="EMBL" id="MBC2605847.1"/>
    </source>
</evidence>
<evidence type="ECO:0000259" key="2">
    <source>
        <dbReference type="PROSITE" id="PS51352"/>
    </source>
</evidence>
<evidence type="ECO:0000256" key="1">
    <source>
        <dbReference type="SAM" id="SignalP"/>
    </source>
</evidence>
<dbReference type="PANTHER" id="PTHR43640">
    <property type="entry name" value="OS07G0260300 PROTEIN"/>
    <property type="match status" value="1"/>
</dbReference>
<dbReference type="Pfam" id="PF08534">
    <property type="entry name" value="Redoxin"/>
    <property type="match status" value="1"/>
</dbReference>
<keyword evidence="1" id="KW-0732">Signal</keyword>
<feature type="domain" description="Thioredoxin" evidence="2">
    <location>
        <begin position="24"/>
        <end position="179"/>
    </location>
</feature>
<dbReference type="RefSeq" id="WP_185659739.1">
    <property type="nucleotide sequence ID" value="NZ_CAWPOO010000007.1"/>
</dbReference>
<dbReference type="PROSITE" id="PS51352">
    <property type="entry name" value="THIOREDOXIN_2"/>
    <property type="match status" value="1"/>
</dbReference>
<gene>
    <name evidence="3" type="ORF">H5P27_07305</name>
</gene>
<evidence type="ECO:0000313" key="4">
    <source>
        <dbReference type="Proteomes" id="UP000526501"/>
    </source>
</evidence>
<feature type="signal peptide" evidence="1">
    <location>
        <begin position="1"/>
        <end position="23"/>
    </location>
</feature>
<dbReference type="Gene3D" id="3.40.30.10">
    <property type="entry name" value="Glutaredoxin"/>
    <property type="match status" value="1"/>
</dbReference>
<dbReference type="EMBL" id="JACHVC010000007">
    <property type="protein sequence ID" value="MBC2605847.1"/>
    <property type="molecule type" value="Genomic_DNA"/>
</dbReference>
<name>A0A7X1B578_9BACT</name>